<protein>
    <recommendedName>
        <fullName evidence="3">Fibronectin type-III domain-containing protein</fullName>
    </recommendedName>
</protein>
<evidence type="ECO:0000259" key="3">
    <source>
        <dbReference type="PROSITE" id="PS50853"/>
    </source>
</evidence>
<dbReference type="InterPro" id="IPR003961">
    <property type="entry name" value="FN3_dom"/>
</dbReference>
<keyword evidence="2" id="KW-0624">Polysaccharide degradation</keyword>
<organism evidence="4 5">
    <name type="scientific">Streptosporangium lutulentum</name>
    <dbReference type="NCBI Taxonomy" id="1461250"/>
    <lineage>
        <taxon>Bacteria</taxon>
        <taxon>Bacillati</taxon>
        <taxon>Actinomycetota</taxon>
        <taxon>Actinomycetes</taxon>
        <taxon>Streptosporangiales</taxon>
        <taxon>Streptosporangiaceae</taxon>
        <taxon>Streptosporangium</taxon>
    </lineage>
</organism>
<dbReference type="CDD" id="cd00063">
    <property type="entry name" value="FN3"/>
    <property type="match status" value="1"/>
</dbReference>
<sequence length="926" mass="97613">MPDLIIPGTPQRYGLRLVVYSPNGPRLGVLPEHLGWDAGMPLNDVSSLRLAYSSVAADASRLAQPCEIAMEFSIDGGPWLEPENARFLRIKRSGDGTDQTGTRSYDCPGYGWQLRKLVLHPNLAMVDGKRPFNSVPAGAILATLVAEGQARGTLRFLDIDFTPDEDSDGRPWAKILTLGLDPGTDLLTLLINLADQGVIDWCMQGRTLRVFNEGTVLARDLASGAGPVELRLGRDIDSAPDDATFEDAASSILIVGEAGLQVEVTNPSAVMPWGRWETYQSQGGVTDEGTAQLLGQNALERAAGERVQLTRSIKPYMALSLPLAHYAPGDYIRAPGDQSVMQSLRVRQITLSCDASGLISGNLTLNDRFLERDIRLARQAAGILTGGVASGGSGATPAPDSSGRVPAAPVGLIVEPVAYLDSSGYAQGLAVVTWAPVIGDVNGVAVTVDGYEVYARRNEEGQLWFLVAQTAQADTTAEVSPLVVGWEYGFKVRGVNDGVKGEFSAAVAVLIPDDPYAPPVPSTPALSTRLGVIHVEWDGLGAGGVPMPADFERVRVWMQDPLAPGAVDVGSLDARGSVVIPGQPYGADREIWLTSVDRSGNESEESAHGVVATVALVDTDVIGQVIDGAEHIIDGTIPGEAKIVAGTITGGLIQALAVQAGHIQANAIEADKIAVGAIQAGRIAANAITADKISANAITAAKIAADAITGKTITGSVVRSAATGQRFVLDSATLDLRFYPAGNSNYSRFYAVDGMYPGETTTFITSGSNQFNSARAELQVAAGLIRLRIRDNSGSGNNGGGLDVAEGYGQFGYSDGISSTETYIHNNATGRYYLQGRFWDTTTHSSYSAVHAGSGTVPSGYYGVTITYGPSMASNMGPVAVVRDGALTPNFNWCEDASTPTDFSLAWSDGGGVRSGKGFYWWSHRH</sequence>
<feature type="domain" description="Fibronectin type-III" evidence="3">
    <location>
        <begin position="408"/>
        <end position="514"/>
    </location>
</feature>
<evidence type="ECO:0000256" key="1">
    <source>
        <dbReference type="ARBA" id="ARBA00023295"/>
    </source>
</evidence>
<name>A0ABT9Q925_9ACTN</name>
<keyword evidence="2" id="KW-0119">Carbohydrate metabolism</keyword>
<keyword evidence="1" id="KW-0378">Hydrolase</keyword>
<accession>A0ABT9Q925</accession>
<reference evidence="4 5" key="1">
    <citation type="submission" date="2023-07" db="EMBL/GenBank/DDBJ databases">
        <title>Sequencing the genomes of 1000 actinobacteria strains.</title>
        <authorList>
            <person name="Klenk H.-P."/>
        </authorList>
    </citation>
    <scope>NUCLEOTIDE SEQUENCE [LARGE SCALE GENOMIC DNA]</scope>
    <source>
        <strain evidence="4 5">DSM 46740</strain>
    </source>
</reference>
<dbReference type="SUPFAM" id="SSF49265">
    <property type="entry name" value="Fibronectin type III"/>
    <property type="match status" value="1"/>
</dbReference>
<dbReference type="InterPro" id="IPR013783">
    <property type="entry name" value="Ig-like_fold"/>
</dbReference>
<dbReference type="InterPro" id="IPR036116">
    <property type="entry name" value="FN3_sf"/>
</dbReference>
<dbReference type="Gene3D" id="2.60.40.10">
    <property type="entry name" value="Immunoglobulins"/>
    <property type="match status" value="1"/>
</dbReference>
<keyword evidence="5" id="KW-1185">Reference proteome</keyword>
<gene>
    <name evidence="4" type="ORF">J2853_002452</name>
</gene>
<dbReference type="EMBL" id="JAUSQU010000001">
    <property type="protein sequence ID" value="MDP9843241.1"/>
    <property type="molecule type" value="Genomic_DNA"/>
</dbReference>
<dbReference type="RefSeq" id="WP_307557311.1">
    <property type="nucleotide sequence ID" value="NZ_JAUSQU010000001.1"/>
</dbReference>
<evidence type="ECO:0000256" key="2">
    <source>
        <dbReference type="ARBA" id="ARBA00023326"/>
    </source>
</evidence>
<evidence type="ECO:0000313" key="5">
    <source>
        <dbReference type="Proteomes" id="UP001225356"/>
    </source>
</evidence>
<keyword evidence="1" id="KW-0326">Glycosidase</keyword>
<comment type="caution">
    <text evidence="4">The sequence shown here is derived from an EMBL/GenBank/DDBJ whole genome shotgun (WGS) entry which is preliminary data.</text>
</comment>
<dbReference type="PROSITE" id="PS50853">
    <property type="entry name" value="FN3"/>
    <property type="match status" value="1"/>
</dbReference>
<dbReference type="Proteomes" id="UP001225356">
    <property type="component" value="Unassembled WGS sequence"/>
</dbReference>
<evidence type="ECO:0000313" key="4">
    <source>
        <dbReference type="EMBL" id="MDP9843241.1"/>
    </source>
</evidence>
<proteinExistence type="predicted"/>